<gene>
    <name evidence="2" type="ORF">SDC9_30407</name>
</gene>
<feature type="compositionally biased region" description="Basic and acidic residues" evidence="1">
    <location>
        <begin position="315"/>
        <end position="337"/>
    </location>
</feature>
<organism evidence="2">
    <name type="scientific">bioreactor metagenome</name>
    <dbReference type="NCBI Taxonomy" id="1076179"/>
    <lineage>
        <taxon>unclassified sequences</taxon>
        <taxon>metagenomes</taxon>
        <taxon>ecological metagenomes</taxon>
    </lineage>
</organism>
<accession>A0A644V0M0</accession>
<sequence length="361" mass="39019">MPQRRDQRERRHRRQRARQHRPPLGGDRAKPQLGVGAGGMGVVVGMARRVQHPQRGDRIGGVPAVAGADGLVLPGRDLRALEAVVLHVICEQDLHLRVKAQREIGDHPGKAKEPPDEEHAPERAQDIADIGVHRGEPGAPALGRKALAPGLFHLPAGNEGAGPGLRREGPEAFAEHGAVRVVAGGDEAVVHQPVRRGVMAVKQRDIDPFAQHEEPLVGAVDELVRVRVRHLPEEQPAGEEERDAGRDRQTRHPGECRDAQKQQPEMRDRQRHRQPVGGGKLAALGRVRGGARDQPVKGVDQPADPGDGQPGPDPAEQRAEHDQWHRREGHCGEDIDPGHGAPDRAQPLRKSGKAGGKVGAV</sequence>
<feature type="compositionally biased region" description="Basic and acidic residues" evidence="1">
    <location>
        <begin position="243"/>
        <end position="268"/>
    </location>
</feature>
<feature type="compositionally biased region" description="Basic residues" evidence="1">
    <location>
        <begin position="10"/>
        <end position="21"/>
    </location>
</feature>
<feature type="region of interest" description="Disordered" evidence="1">
    <location>
        <begin position="1"/>
        <end position="35"/>
    </location>
</feature>
<dbReference type="EMBL" id="VSSQ01000190">
    <property type="protein sequence ID" value="MPL84442.1"/>
    <property type="molecule type" value="Genomic_DNA"/>
</dbReference>
<feature type="region of interest" description="Disordered" evidence="1">
    <location>
        <begin position="230"/>
        <end position="361"/>
    </location>
</feature>
<reference evidence="2" key="1">
    <citation type="submission" date="2019-08" db="EMBL/GenBank/DDBJ databases">
        <authorList>
            <person name="Kucharzyk K."/>
            <person name="Murdoch R.W."/>
            <person name="Higgins S."/>
            <person name="Loffler F."/>
        </authorList>
    </citation>
    <scope>NUCLEOTIDE SEQUENCE</scope>
</reference>
<proteinExistence type="predicted"/>
<evidence type="ECO:0000313" key="2">
    <source>
        <dbReference type="EMBL" id="MPL84442.1"/>
    </source>
</evidence>
<dbReference type="AlphaFoldDB" id="A0A644V0M0"/>
<protein>
    <submittedName>
        <fullName evidence="2">Uncharacterized protein</fullName>
    </submittedName>
</protein>
<comment type="caution">
    <text evidence="2">The sequence shown here is derived from an EMBL/GenBank/DDBJ whole genome shotgun (WGS) entry which is preliminary data.</text>
</comment>
<name>A0A644V0M0_9ZZZZ</name>
<evidence type="ECO:0000256" key="1">
    <source>
        <dbReference type="SAM" id="MobiDB-lite"/>
    </source>
</evidence>